<dbReference type="Pfam" id="PF01475">
    <property type="entry name" value="FUR"/>
    <property type="match status" value="1"/>
</dbReference>
<feature type="binding site" evidence="7">
    <location>
        <position position="132"/>
    </location>
    <ligand>
        <name>Zn(2+)</name>
        <dbReference type="ChEBI" id="CHEBI:29105"/>
    </ligand>
</feature>
<keyword evidence="8" id="KW-0408">Iron</keyword>
<evidence type="ECO:0000313" key="10">
    <source>
        <dbReference type="Proteomes" id="UP000595897"/>
    </source>
</evidence>
<dbReference type="RefSeq" id="WP_271713048.1">
    <property type="nucleotide sequence ID" value="NZ_AP024169.1"/>
</dbReference>
<feature type="binding site" evidence="7">
    <location>
        <position position="92"/>
    </location>
    <ligand>
        <name>Zn(2+)</name>
        <dbReference type="ChEBI" id="CHEBI:29105"/>
    </ligand>
</feature>
<evidence type="ECO:0000256" key="6">
    <source>
        <dbReference type="ARBA" id="ARBA00023163"/>
    </source>
</evidence>
<dbReference type="GO" id="GO:1900376">
    <property type="term" value="P:regulation of secondary metabolite biosynthetic process"/>
    <property type="evidence" value="ECO:0007669"/>
    <property type="project" value="TreeGrafter"/>
</dbReference>
<keyword evidence="4" id="KW-0805">Transcription regulation</keyword>
<accession>A0A7R7EN71</accession>
<keyword evidence="5" id="KW-0238">DNA-binding</keyword>
<evidence type="ECO:0000256" key="5">
    <source>
        <dbReference type="ARBA" id="ARBA00023125"/>
    </source>
</evidence>
<keyword evidence="7" id="KW-0479">Metal-binding</keyword>
<dbReference type="Gene3D" id="1.10.10.10">
    <property type="entry name" value="Winged helix-like DNA-binding domain superfamily/Winged helix DNA-binding domain"/>
    <property type="match status" value="1"/>
</dbReference>
<dbReference type="CDD" id="cd07153">
    <property type="entry name" value="Fur_like"/>
    <property type="match status" value="1"/>
</dbReference>
<evidence type="ECO:0000313" key="9">
    <source>
        <dbReference type="EMBL" id="BCN31961.1"/>
    </source>
</evidence>
<sequence length="139" mass="16083">MNREMMKSLNLKYTKKREVILKILEQSNTPMTAEDIFTLTSKELHMSFSTVYRSLSALTEKNVIMKELRQDGKTYFQINSHNHKHHIICTVCGEVTPIDQCPLHELENKLTQQTGYQITGHNLEFCGICPKCSKQAHNK</sequence>
<reference evidence="9 10" key="1">
    <citation type="submission" date="2020-11" db="EMBL/GenBank/DDBJ databases">
        <title>Draft genome sequencing of a Lachnospiraceae strain isolated from anoxic soil subjected to BSD treatment.</title>
        <authorList>
            <person name="Uek A."/>
            <person name="Tonouchi A."/>
        </authorList>
    </citation>
    <scope>NUCLEOTIDE SEQUENCE [LARGE SCALE GENOMIC DNA]</scope>
    <source>
        <strain evidence="9 10">TB5</strain>
    </source>
</reference>
<comment type="cofactor">
    <cofactor evidence="7">
        <name>Zn(2+)</name>
        <dbReference type="ChEBI" id="CHEBI:29105"/>
    </cofactor>
    <text evidence="7">Binds 1 zinc ion per subunit.</text>
</comment>
<keyword evidence="10" id="KW-1185">Reference proteome</keyword>
<feature type="binding site" evidence="8">
    <location>
        <position position="83"/>
    </location>
    <ligand>
        <name>Fe cation</name>
        <dbReference type="ChEBI" id="CHEBI:24875"/>
    </ligand>
</feature>
<proteinExistence type="inferred from homology"/>
<protein>
    <submittedName>
        <fullName evidence="9">Transcriptional repressor</fullName>
    </submittedName>
</protein>
<dbReference type="InterPro" id="IPR036388">
    <property type="entry name" value="WH-like_DNA-bd_sf"/>
</dbReference>
<keyword evidence="3 7" id="KW-0862">Zinc</keyword>
<dbReference type="InterPro" id="IPR036390">
    <property type="entry name" value="WH_DNA-bd_sf"/>
</dbReference>
<evidence type="ECO:0000256" key="3">
    <source>
        <dbReference type="ARBA" id="ARBA00022833"/>
    </source>
</evidence>
<dbReference type="PANTHER" id="PTHR33202:SF8">
    <property type="entry name" value="PEROXIDE-RESPONSIVE REPRESSOR PERR"/>
    <property type="match status" value="1"/>
</dbReference>
<organism evidence="9 10">
    <name type="scientific">Anaeromicropila herbilytica</name>
    <dbReference type="NCBI Taxonomy" id="2785025"/>
    <lineage>
        <taxon>Bacteria</taxon>
        <taxon>Bacillati</taxon>
        <taxon>Bacillota</taxon>
        <taxon>Clostridia</taxon>
        <taxon>Lachnospirales</taxon>
        <taxon>Lachnospiraceae</taxon>
        <taxon>Anaeromicropila</taxon>
    </lineage>
</organism>
<feature type="binding site" evidence="8">
    <location>
        <position position="121"/>
    </location>
    <ligand>
        <name>Fe cation</name>
        <dbReference type="ChEBI" id="CHEBI:24875"/>
    </ligand>
</feature>
<dbReference type="InterPro" id="IPR002481">
    <property type="entry name" value="FUR"/>
</dbReference>
<dbReference type="GO" id="GO:0003700">
    <property type="term" value="F:DNA-binding transcription factor activity"/>
    <property type="evidence" value="ECO:0007669"/>
    <property type="project" value="InterPro"/>
</dbReference>
<evidence type="ECO:0000256" key="8">
    <source>
        <dbReference type="PIRSR" id="PIRSR602481-2"/>
    </source>
</evidence>
<dbReference type="GO" id="GO:0045892">
    <property type="term" value="P:negative regulation of DNA-templated transcription"/>
    <property type="evidence" value="ECO:0007669"/>
    <property type="project" value="TreeGrafter"/>
</dbReference>
<evidence type="ECO:0000256" key="4">
    <source>
        <dbReference type="ARBA" id="ARBA00023015"/>
    </source>
</evidence>
<dbReference type="GO" id="GO:0008270">
    <property type="term" value="F:zinc ion binding"/>
    <property type="evidence" value="ECO:0007669"/>
    <property type="project" value="TreeGrafter"/>
</dbReference>
<comment type="cofactor">
    <cofactor evidence="8">
        <name>Mn(2+)</name>
        <dbReference type="ChEBI" id="CHEBI:29035"/>
    </cofactor>
    <cofactor evidence="8">
        <name>Fe(2+)</name>
        <dbReference type="ChEBI" id="CHEBI:29033"/>
    </cofactor>
    <text evidence="8">Binds 1 Mn(2+) or Fe(2+) ion per subunit.</text>
</comment>
<evidence type="ECO:0000256" key="7">
    <source>
        <dbReference type="PIRSR" id="PIRSR602481-1"/>
    </source>
</evidence>
<feature type="binding site" evidence="7">
    <location>
        <position position="89"/>
    </location>
    <ligand>
        <name>Zn(2+)</name>
        <dbReference type="ChEBI" id="CHEBI:29105"/>
    </ligand>
</feature>
<dbReference type="PANTHER" id="PTHR33202">
    <property type="entry name" value="ZINC UPTAKE REGULATION PROTEIN"/>
    <property type="match status" value="1"/>
</dbReference>
<dbReference type="GO" id="GO:0000976">
    <property type="term" value="F:transcription cis-regulatory region binding"/>
    <property type="evidence" value="ECO:0007669"/>
    <property type="project" value="TreeGrafter"/>
</dbReference>
<evidence type="ECO:0000256" key="1">
    <source>
        <dbReference type="ARBA" id="ARBA00007957"/>
    </source>
</evidence>
<keyword evidence="6" id="KW-0804">Transcription</keyword>
<dbReference type="SUPFAM" id="SSF46785">
    <property type="entry name" value="Winged helix' DNA-binding domain"/>
    <property type="match status" value="1"/>
</dbReference>
<dbReference type="Gene3D" id="3.30.1490.190">
    <property type="match status" value="1"/>
</dbReference>
<gene>
    <name evidence="9" type="ORF">bsdtb5_32560</name>
</gene>
<dbReference type="Proteomes" id="UP000595897">
    <property type="component" value="Chromosome"/>
</dbReference>
<evidence type="ECO:0000256" key="2">
    <source>
        <dbReference type="ARBA" id="ARBA00022491"/>
    </source>
</evidence>
<dbReference type="KEGG" id="ahb:bsdtb5_32560"/>
<dbReference type="AlphaFoldDB" id="A0A7R7EN71"/>
<dbReference type="InterPro" id="IPR043135">
    <property type="entry name" value="Fur_C"/>
</dbReference>
<dbReference type="EMBL" id="AP024169">
    <property type="protein sequence ID" value="BCN31961.1"/>
    <property type="molecule type" value="Genomic_DNA"/>
</dbReference>
<feature type="binding site" evidence="7">
    <location>
        <position position="129"/>
    </location>
    <ligand>
        <name>Zn(2+)</name>
        <dbReference type="ChEBI" id="CHEBI:29105"/>
    </ligand>
</feature>
<keyword evidence="2" id="KW-0678">Repressor</keyword>
<comment type="similarity">
    <text evidence="1">Belongs to the Fur family.</text>
</comment>
<name>A0A7R7EN71_9FIRM</name>